<accession>A0A2T7BBX2</accession>
<dbReference type="RefSeq" id="WP_108689522.1">
    <property type="nucleotide sequence ID" value="NZ_QCYK01000004.1"/>
</dbReference>
<organism evidence="7 8">
    <name type="scientific">Chitinophaga parva</name>
    <dbReference type="NCBI Taxonomy" id="2169414"/>
    <lineage>
        <taxon>Bacteria</taxon>
        <taxon>Pseudomonadati</taxon>
        <taxon>Bacteroidota</taxon>
        <taxon>Chitinophagia</taxon>
        <taxon>Chitinophagales</taxon>
        <taxon>Chitinophagaceae</taxon>
        <taxon>Chitinophaga</taxon>
    </lineage>
</organism>
<comment type="catalytic activity">
    <reaction evidence="3 4">
        <text>an acyl phosphate + H2O = a carboxylate + phosphate + H(+)</text>
        <dbReference type="Rhea" id="RHEA:14965"/>
        <dbReference type="ChEBI" id="CHEBI:15377"/>
        <dbReference type="ChEBI" id="CHEBI:15378"/>
        <dbReference type="ChEBI" id="CHEBI:29067"/>
        <dbReference type="ChEBI" id="CHEBI:43474"/>
        <dbReference type="ChEBI" id="CHEBI:59918"/>
        <dbReference type="EC" id="3.6.1.7"/>
    </reaction>
</comment>
<evidence type="ECO:0000313" key="8">
    <source>
        <dbReference type="Proteomes" id="UP000244450"/>
    </source>
</evidence>
<protein>
    <recommendedName>
        <fullName evidence="2 4">acylphosphatase</fullName>
        <ecNumber evidence="2 4">3.6.1.7</ecNumber>
    </recommendedName>
</protein>
<evidence type="ECO:0000313" key="7">
    <source>
        <dbReference type="EMBL" id="PUZ21873.1"/>
    </source>
</evidence>
<dbReference type="SUPFAM" id="SSF54975">
    <property type="entry name" value="Acylphosphatase/BLUF domain-like"/>
    <property type="match status" value="1"/>
</dbReference>
<dbReference type="Proteomes" id="UP000244450">
    <property type="component" value="Unassembled WGS sequence"/>
</dbReference>
<dbReference type="Pfam" id="PF00708">
    <property type="entry name" value="Acylphosphatase"/>
    <property type="match status" value="1"/>
</dbReference>
<dbReference type="EC" id="3.6.1.7" evidence="2 4"/>
<dbReference type="InterPro" id="IPR001792">
    <property type="entry name" value="Acylphosphatase-like_dom"/>
</dbReference>
<sequence>MEKIHKEVIVRGLVQGVSFRAYARREAAKLGITGTVKNQADGSVAIVAEGSPANMESFIAWSRKGPLMASVEQVEVSDGPVKGYDEFMIIR</sequence>
<feature type="active site" evidence="4">
    <location>
        <position position="20"/>
    </location>
</feature>
<dbReference type="PANTHER" id="PTHR47268:SF4">
    <property type="entry name" value="ACYLPHOSPHATASE"/>
    <property type="match status" value="1"/>
</dbReference>
<dbReference type="PROSITE" id="PS51160">
    <property type="entry name" value="ACYLPHOSPHATASE_3"/>
    <property type="match status" value="1"/>
</dbReference>
<comment type="caution">
    <text evidence="7">The sequence shown here is derived from an EMBL/GenBank/DDBJ whole genome shotgun (WGS) entry which is preliminary data.</text>
</comment>
<feature type="domain" description="Acylphosphatase-like" evidence="6">
    <location>
        <begin position="5"/>
        <end position="91"/>
    </location>
</feature>
<evidence type="ECO:0000256" key="2">
    <source>
        <dbReference type="ARBA" id="ARBA00012150"/>
    </source>
</evidence>
<comment type="similarity">
    <text evidence="1 5">Belongs to the acylphosphatase family.</text>
</comment>
<dbReference type="InterPro" id="IPR036046">
    <property type="entry name" value="Acylphosphatase-like_dom_sf"/>
</dbReference>
<reference evidence="7 8" key="1">
    <citation type="submission" date="2018-04" db="EMBL/GenBank/DDBJ databases">
        <title>Chitinophaga fuyangensis sp. nov., isolated from soil in a chemical factory.</title>
        <authorList>
            <person name="Chen K."/>
        </authorList>
    </citation>
    <scope>NUCLEOTIDE SEQUENCE [LARGE SCALE GENOMIC DNA]</scope>
    <source>
        <strain evidence="7 8">LY-1</strain>
    </source>
</reference>
<keyword evidence="8" id="KW-1185">Reference proteome</keyword>
<dbReference type="EMBL" id="QCYK01000004">
    <property type="protein sequence ID" value="PUZ21873.1"/>
    <property type="molecule type" value="Genomic_DNA"/>
</dbReference>
<name>A0A2T7BBX2_9BACT</name>
<evidence type="ECO:0000256" key="1">
    <source>
        <dbReference type="ARBA" id="ARBA00005614"/>
    </source>
</evidence>
<gene>
    <name evidence="7" type="ORF">DCC81_24510</name>
</gene>
<evidence type="ECO:0000259" key="6">
    <source>
        <dbReference type="PROSITE" id="PS51160"/>
    </source>
</evidence>
<feature type="active site" evidence="4">
    <location>
        <position position="38"/>
    </location>
</feature>
<dbReference type="Gene3D" id="3.30.70.100">
    <property type="match status" value="1"/>
</dbReference>
<proteinExistence type="inferred from homology"/>
<evidence type="ECO:0000256" key="5">
    <source>
        <dbReference type="RuleBase" id="RU004168"/>
    </source>
</evidence>
<dbReference type="PROSITE" id="PS00150">
    <property type="entry name" value="ACYLPHOSPHATASE_1"/>
    <property type="match status" value="1"/>
</dbReference>
<keyword evidence="4" id="KW-0378">Hydrolase</keyword>
<evidence type="ECO:0000256" key="4">
    <source>
        <dbReference type="PROSITE-ProRule" id="PRU00520"/>
    </source>
</evidence>
<dbReference type="PANTHER" id="PTHR47268">
    <property type="entry name" value="ACYLPHOSPHATASE"/>
    <property type="match status" value="1"/>
</dbReference>
<dbReference type="OrthoDB" id="9808093at2"/>
<evidence type="ECO:0000256" key="3">
    <source>
        <dbReference type="ARBA" id="ARBA00047645"/>
    </source>
</evidence>
<dbReference type="GO" id="GO:0003998">
    <property type="term" value="F:acylphosphatase activity"/>
    <property type="evidence" value="ECO:0007669"/>
    <property type="project" value="UniProtKB-EC"/>
</dbReference>
<dbReference type="AlphaFoldDB" id="A0A2T7BBX2"/>
<dbReference type="InterPro" id="IPR017968">
    <property type="entry name" value="Acylphosphatase_CS"/>
</dbReference>
<dbReference type="InterPro" id="IPR020456">
    <property type="entry name" value="Acylphosphatase"/>
</dbReference>